<evidence type="ECO:0000313" key="2">
    <source>
        <dbReference type="EMBL" id="DAF61298.1"/>
    </source>
</evidence>
<name>A0A8S5TEX1_9CAUD</name>
<evidence type="ECO:0000256" key="1">
    <source>
        <dbReference type="SAM" id="MobiDB-lite"/>
    </source>
</evidence>
<feature type="region of interest" description="Disordered" evidence="1">
    <location>
        <begin position="1"/>
        <end position="22"/>
    </location>
</feature>
<proteinExistence type="predicted"/>
<reference evidence="2" key="1">
    <citation type="journal article" date="2021" name="Proc. Natl. Acad. Sci. U.S.A.">
        <title>A Catalog of Tens of Thousands of Viruses from Human Metagenomes Reveals Hidden Associations with Chronic Diseases.</title>
        <authorList>
            <person name="Tisza M.J."/>
            <person name="Buck C.B."/>
        </authorList>
    </citation>
    <scope>NUCLEOTIDE SEQUENCE</scope>
    <source>
        <strain evidence="2">CtkV91</strain>
    </source>
</reference>
<sequence length="43" mass="4849">MLTPVRETTLCTDNRRHTTGNHHLMSPTVRIAFKILPGDCCNP</sequence>
<protein>
    <submittedName>
        <fullName evidence="2">Uncharacterized protein</fullName>
    </submittedName>
</protein>
<organism evidence="2">
    <name type="scientific">Siphoviridae sp. ctkV91</name>
    <dbReference type="NCBI Taxonomy" id="2827924"/>
    <lineage>
        <taxon>Viruses</taxon>
        <taxon>Duplodnaviria</taxon>
        <taxon>Heunggongvirae</taxon>
        <taxon>Uroviricota</taxon>
        <taxon>Caudoviricetes</taxon>
    </lineage>
</organism>
<accession>A0A8S5TEX1</accession>
<dbReference type="EMBL" id="BK032807">
    <property type="protein sequence ID" value="DAF61298.1"/>
    <property type="molecule type" value="Genomic_DNA"/>
</dbReference>